<dbReference type="PANTHER" id="PTHR42194">
    <property type="entry name" value="UPF0276 PROTEIN HI_1600"/>
    <property type="match status" value="1"/>
</dbReference>
<evidence type="ECO:0000313" key="2">
    <source>
        <dbReference type="Proteomes" id="UP000474175"/>
    </source>
</evidence>
<dbReference type="InterPro" id="IPR007801">
    <property type="entry name" value="MbnB/TglH/ChrH"/>
</dbReference>
<dbReference type="PANTHER" id="PTHR42194:SF1">
    <property type="entry name" value="UPF0276 PROTEIN HI_1600"/>
    <property type="match status" value="1"/>
</dbReference>
<evidence type="ECO:0000313" key="1">
    <source>
        <dbReference type="EMBL" id="NDU95148.1"/>
    </source>
</evidence>
<dbReference type="EMBL" id="JAAFZH010000003">
    <property type="protein sequence ID" value="NDU95148.1"/>
    <property type="molecule type" value="Genomic_DNA"/>
</dbReference>
<comment type="caution">
    <text evidence="1">The sequence shown here is derived from an EMBL/GenBank/DDBJ whole genome shotgun (WGS) entry which is preliminary data.</text>
</comment>
<gene>
    <name evidence="1" type="ORF">GK108_09710</name>
</gene>
<keyword evidence="2" id="KW-1185">Reference proteome</keyword>
<proteinExistence type="predicted"/>
<dbReference type="AlphaFoldDB" id="A0A6L9L9R9"/>
<dbReference type="RefSeq" id="WP_163946539.1">
    <property type="nucleotide sequence ID" value="NZ_JAAFZH010000003.1"/>
</dbReference>
<dbReference type="Gene3D" id="3.20.20.150">
    <property type="entry name" value="Divalent-metal-dependent TIM barrel enzymes"/>
    <property type="match status" value="1"/>
</dbReference>
<reference evidence="1 2" key="1">
    <citation type="submission" date="2020-02" db="EMBL/GenBank/DDBJ databases">
        <title>Draft genome sequence of two Spirosoma agri KCTC 52727 and Spirosoma terrae KCTC 52035.</title>
        <authorList>
            <person name="Rojas J."/>
            <person name="Ambika Manirajan B."/>
            <person name="Suarez C."/>
            <person name="Ratering S."/>
            <person name="Schnell S."/>
        </authorList>
    </citation>
    <scope>NUCLEOTIDE SEQUENCE [LARGE SCALE GENOMIC DNA]</scope>
    <source>
        <strain evidence="1 2">KCTC 52035</strain>
    </source>
</reference>
<dbReference type="Pfam" id="PF05114">
    <property type="entry name" value="MbnB_TglH_ChrH"/>
    <property type="match status" value="1"/>
</dbReference>
<organism evidence="1 2">
    <name type="scientific">Spirosoma terrae</name>
    <dbReference type="NCBI Taxonomy" id="1968276"/>
    <lineage>
        <taxon>Bacteria</taxon>
        <taxon>Pseudomonadati</taxon>
        <taxon>Bacteroidota</taxon>
        <taxon>Cytophagia</taxon>
        <taxon>Cytophagales</taxon>
        <taxon>Cytophagaceae</taxon>
        <taxon>Spirosoma</taxon>
    </lineage>
</organism>
<name>A0A6L9L9R9_9BACT</name>
<accession>A0A6L9L9R9</accession>
<protein>
    <submittedName>
        <fullName evidence="1">DUF692 domain-containing protein</fullName>
    </submittedName>
</protein>
<sequence length="304" mass="35687">MDNTNEKLGVGLLYNASLPEYLEHNIEQVDYIEIIPDMFWSDEGRNAYPRFVDLPQWRHQLNWMAKQVPLVAHNIGMSLGTLNYFDKGYIQFMKEMNESYRFRWHSDHLSFIKLPTKGPHDHNAGIAIPVPYDKDYLAMLREKISFITEQIELPFLIENNVYFVEYPDQDYSETDFINQLVSTNDQANILLDIHNLYANSVNHKLKARQYIDELRMDKVVEMHIAGGNEMGGMYMDSHAGPCPDEVWELLDYAVSKAPNLRGITFEFHESYFPLLRFDGLNKQIEMAKAIWNKYTLQPYYHELA</sequence>
<dbReference type="Proteomes" id="UP000474175">
    <property type="component" value="Unassembled WGS sequence"/>
</dbReference>
<dbReference type="NCBIfam" id="NF003818">
    <property type="entry name" value="PRK05409.1"/>
    <property type="match status" value="1"/>
</dbReference>